<proteinExistence type="predicted"/>
<dbReference type="VEuPathDB" id="VectorBase:RSAN_035605"/>
<reference evidence="1" key="1">
    <citation type="journal article" date="2020" name="Cell">
        <title>Large-Scale Comparative Analyses of Tick Genomes Elucidate Their Genetic Diversity and Vector Capacities.</title>
        <authorList>
            <consortium name="Tick Genome and Microbiome Consortium (TIGMIC)"/>
            <person name="Jia N."/>
            <person name="Wang J."/>
            <person name="Shi W."/>
            <person name="Du L."/>
            <person name="Sun Y."/>
            <person name="Zhan W."/>
            <person name="Jiang J.F."/>
            <person name="Wang Q."/>
            <person name="Zhang B."/>
            <person name="Ji P."/>
            <person name="Bell-Sakyi L."/>
            <person name="Cui X.M."/>
            <person name="Yuan T.T."/>
            <person name="Jiang B.G."/>
            <person name="Yang W.F."/>
            <person name="Lam T.T."/>
            <person name="Chang Q.C."/>
            <person name="Ding S.J."/>
            <person name="Wang X.J."/>
            <person name="Zhu J.G."/>
            <person name="Ruan X.D."/>
            <person name="Zhao L."/>
            <person name="Wei J.T."/>
            <person name="Ye R.Z."/>
            <person name="Que T.C."/>
            <person name="Du C.H."/>
            <person name="Zhou Y.H."/>
            <person name="Cheng J.X."/>
            <person name="Dai P.F."/>
            <person name="Guo W.B."/>
            <person name="Han X.H."/>
            <person name="Huang E.J."/>
            <person name="Li L.F."/>
            <person name="Wei W."/>
            <person name="Gao Y.C."/>
            <person name="Liu J.Z."/>
            <person name="Shao H.Z."/>
            <person name="Wang X."/>
            <person name="Wang C.C."/>
            <person name="Yang T.C."/>
            <person name="Huo Q.B."/>
            <person name="Li W."/>
            <person name="Chen H.Y."/>
            <person name="Chen S.E."/>
            <person name="Zhou L.G."/>
            <person name="Ni X.B."/>
            <person name="Tian J.H."/>
            <person name="Sheng Y."/>
            <person name="Liu T."/>
            <person name="Pan Y.S."/>
            <person name="Xia L.Y."/>
            <person name="Li J."/>
            <person name="Zhao F."/>
            <person name="Cao W.C."/>
        </authorList>
    </citation>
    <scope>NUCLEOTIDE SEQUENCE</scope>
    <source>
        <strain evidence="1">Rsan-2018</strain>
    </source>
</reference>
<evidence type="ECO:0000313" key="1">
    <source>
        <dbReference type="EMBL" id="KAH7976502.1"/>
    </source>
</evidence>
<comment type="caution">
    <text evidence="1">The sequence shown here is derived from an EMBL/GenBank/DDBJ whole genome shotgun (WGS) entry which is preliminary data.</text>
</comment>
<dbReference type="EMBL" id="JABSTV010001246">
    <property type="protein sequence ID" value="KAH7976502.1"/>
    <property type="molecule type" value="Genomic_DNA"/>
</dbReference>
<dbReference type="Proteomes" id="UP000821837">
    <property type="component" value="Chromosome 10"/>
</dbReference>
<dbReference type="VEuPathDB" id="VectorBase:RSAN_034061"/>
<gene>
    <name evidence="1" type="ORF">HPB52_014760</name>
</gene>
<dbReference type="AlphaFoldDB" id="A0A9D4QDQ2"/>
<keyword evidence="2" id="KW-1185">Reference proteome</keyword>
<sequence>METSTKVHKCYGRIALPCVDADLTPLTVALKADAQSLQELDLVVDCFSCSLLCSLFDAVASNTMVRALRICARRYDSPGGSTAQRIDLQSVHQVPGIGAGQRRLDETSACSNLAVKVVKRTNLTKSSAQAFETLHAAPALVSQLSEVTGKSEQEALAAIQAVDRYIRSHYLYLTGVVKFSVECHRSAQTQADALNDYCWQAIAQFLKVSDIRDE</sequence>
<reference evidence="1" key="2">
    <citation type="submission" date="2021-09" db="EMBL/GenBank/DDBJ databases">
        <authorList>
            <person name="Jia N."/>
            <person name="Wang J."/>
            <person name="Shi W."/>
            <person name="Du L."/>
            <person name="Sun Y."/>
            <person name="Zhan W."/>
            <person name="Jiang J."/>
            <person name="Wang Q."/>
            <person name="Zhang B."/>
            <person name="Ji P."/>
            <person name="Sakyi L.B."/>
            <person name="Cui X."/>
            <person name="Yuan T."/>
            <person name="Jiang B."/>
            <person name="Yang W."/>
            <person name="Lam T.T.-Y."/>
            <person name="Chang Q."/>
            <person name="Ding S."/>
            <person name="Wang X."/>
            <person name="Zhu J."/>
            <person name="Ruan X."/>
            <person name="Zhao L."/>
            <person name="Wei J."/>
            <person name="Que T."/>
            <person name="Du C."/>
            <person name="Cheng J."/>
            <person name="Dai P."/>
            <person name="Han X."/>
            <person name="Huang E."/>
            <person name="Gao Y."/>
            <person name="Liu J."/>
            <person name="Shao H."/>
            <person name="Ye R."/>
            <person name="Li L."/>
            <person name="Wei W."/>
            <person name="Wang X."/>
            <person name="Wang C."/>
            <person name="Huo Q."/>
            <person name="Li W."/>
            <person name="Guo W."/>
            <person name="Chen H."/>
            <person name="Chen S."/>
            <person name="Zhou L."/>
            <person name="Zhou L."/>
            <person name="Ni X."/>
            <person name="Tian J."/>
            <person name="Zhou Y."/>
            <person name="Sheng Y."/>
            <person name="Liu T."/>
            <person name="Pan Y."/>
            <person name="Xia L."/>
            <person name="Li J."/>
            <person name="Zhao F."/>
            <person name="Cao W."/>
        </authorList>
    </citation>
    <scope>NUCLEOTIDE SEQUENCE</scope>
    <source>
        <strain evidence="1">Rsan-2018</strain>
        <tissue evidence="1">Larvae</tissue>
    </source>
</reference>
<protein>
    <submittedName>
        <fullName evidence="1">Uncharacterized protein</fullName>
    </submittedName>
</protein>
<evidence type="ECO:0000313" key="2">
    <source>
        <dbReference type="Proteomes" id="UP000821837"/>
    </source>
</evidence>
<name>A0A9D4QDQ2_RHISA</name>
<accession>A0A9D4QDQ2</accession>
<organism evidence="1 2">
    <name type="scientific">Rhipicephalus sanguineus</name>
    <name type="common">Brown dog tick</name>
    <name type="synonym">Ixodes sanguineus</name>
    <dbReference type="NCBI Taxonomy" id="34632"/>
    <lineage>
        <taxon>Eukaryota</taxon>
        <taxon>Metazoa</taxon>
        <taxon>Ecdysozoa</taxon>
        <taxon>Arthropoda</taxon>
        <taxon>Chelicerata</taxon>
        <taxon>Arachnida</taxon>
        <taxon>Acari</taxon>
        <taxon>Parasitiformes</taxon>
        <taxon>Ixodida</taxon>
        <taxon>Ixodoidea</taxon>
        <taxon>Ixodidae</taxon>
        <taxon>Rhipicephalinae</taxon>
        <taxon>Rhipicephalus</taxon>
        <taxon>Rhipicephalus</taxon>
    </lineage>
</organism>